<keyword evidence="9" id="KW-1185">Reference proteome</keyword>
<dbReference type="Proteomes" id="UP000070700">
    <property type="component" value="Unassembled WGS sequence"/>
</dbReference>
<dbReference type="GO" id="GO:0000978">
    <property type="term" value="F:RNA polymerase II cis-regulatory region sequence-specific DNA binding"/>
    <property type="evidence" value="ECO:0007669"/>
    <property type="project" value="TreeGrafter"/>
</dbReference>
<dbReference type="InterPro" id="IPR001138">
    <property type="entry name" value="Zn2Cys6_DnaBD"/>
</dbReference>
<dbReference type="Pfam" id="PF04082">
    <property type="entry name" value="Fungal_trans"/>
    <property type="match status" value="1"/>
</dbReference>
<dbReference type="PANTHER" id="PTHR47424">
    <property type="entry name" value="REGULATORY PROTEIN GAL4"/>
    <property type="match status" value="1"/>
</dbReference>
<dbReference type="STRING" id="149040.A0A132B935"/>
<organism evidence="8 9">
    <name type="scientific">Mollisia scopiformis</name>
    <name type="common">Conifer needle endophyte fungus</name>
    <name type="synonym">Phialocephala scopiformis</name>
    <dbReference type="NCBI Taxonomy" id="149040"/>
    <lineage>
        <taxon>Eukaryota</taxon>
        <taxon>Fungi</taxon>
        <taxon>Dikarya</taxon>
        <taxon>Ascomycota</taxon>
        <taxon>Pezizomycotina</taxon>
        <taxon>Leotiomycetes</taxon>
        <taxon>Helotiales</taxon>
        <taxon>Mollisiaceae</taxon>
        <taxon>Mollisia</taxon>
    </lineage>
</organism>
<sequence>MTSEQPPTSETDGGPRKRRRIQLACGTCRSRKTKCDGTRPICSPCRTRGVEASCSYDNATLPSQRFVMNLSRFIQISHNEPTSSDTARSPNQHLKLSNPEPAFDALGTATSPSSHAEVRYGNSSTIAFSSSLRKATCEGQHSSDSSFEGRDGGIHGLEITKQPDQGAFLLPPRHIADDFLRCYWEFMHPLFPIWHRPSFDRWYQRIWEPQDAPVDDNNLDRMIMYSTLNVMLALGCRFSTIVPPRDRIASADDIYKRSRKLLTFDILDSMHLTLVQLLLLMGTYLQSARHADRFWNVIGLAIRVAQGLGLHTEQSPSEVKSQRDIEMRRRVWHTCVLLDRLSAMSFGCPTMVAQAKSSTAIPAMIDDDFLLEYGIGTQPSQLPSRMALFVYSLRLFDILDEILTTCYPIRPSTSSQPDDQHTPHLMNDILRLNGALDVLYEDIPSYLKPEDSARSVDPHPEHVTLQKNVFRSRFLYVRILLFRPILLKEVQRKRKGRSRLSERFKPTLQESLETRSCTLCIETALTLVTHISETKESLYGSSAWHSVYLTFAAAMILVAGRLCDFNSSEISQDSIKRSWSIAFDILTHYQAQVPAASRAFSVLEASIRQNGKSNFTSTQSQMHEKEVPSFTTQMNEIPNHTPELLSARQTEATSPDSLGSTKLSQNAVLQLYPGTNAPILDQNCPLPVSDTVSALPFQVHGMDNFGPIDDLWFTQNFVESNWFDAAKDWDQGGLFF</sequence>
<dbReference type="InterPro" id="IPR051127">
    <property type="entry name" value="Fungal_SecMet_Regulators"/>
</dbReference>
<dbReference type="Pfam" id="PF00172">
    <property type="entry name" value="Zn_clus"/>
    <property type="match status" value="1"/>
</dbReference>
<dbReference type="RefSeq" id="XP_018063270.1">
    <property type="nucleotide sequence ID" value="XM_018210084.1"/>
</dbReference>
<dbReference type="CDD" id="cd00067">
    <property type="entry name" value="GAL4"/>
    <property type="match status" value="1"/>
</dbReference>
<dbReference type="PANTHER" id="PTHR47424:SF3">
    <property type="entry name" value="REGULATORY PROTEIN GAL4"/>
    <property type="match status" value="1"/>
</dbReference>
<evidence type="ECO:0000259" key="7">
    <source>
        <dbReference type="PROSITE" id="PS50048"/>
    </source>
</evidence>
<dbReference type="GeneID" id="28819810"/>
<evidence type="ECO:0000256" key="2">
    <source>
        <dbReference type="ARBA" id="ARBA00023015"/>
    </source>
</evidence>
<keyword evidence="3" id="KW-0238">DNA-binding</keyword>
<keyword evidence="2" id="KW-0805">Transcription regulation</keyword>
<dbReference type="SMART" id="SM00066">
    <property type="entry name" value="GAL4"/>
    <property type="match status" value="1"/>
</dbReference>
<dbReference type="SMART" id="SM00906">
    <property type="entry name" value="Fungal_trans"/>
    <property type="match status" value="1"/>
</dbReference>
<evidence type="ECO:0000256" key="5">
    <source>
        <dbReference type="ARBA" id="ARBA00023242"/>
    </source>
</evidence>
<dbReference type="EMBL" id="KQ947434">
    <property type="protein sequence ID" value="KUJ08915.1"/>
    <property type="molecule type" value="Genomic_DNA"/>
</dbReference>
<dbReference type="GO" id="GO:0005634">
    <property type="term" value="C:nucleus"/>
    <property type="evidence" value="ECO:0007669"/>
    <property type="project" value="TreeGrafter"/>
</dbReference>
<dbReference type="GO" id="GO:0000435">
    <property type="term" value="P:positive regulation of transcription from RNA polymerase II promoter by galactose"/>
    <property type="evidence" value="ECO:0007669"/>
    <property type="project" value="TreeGrafter"/>
</dbReference>
<feature type="region of interest" description="Disordered" evidence="6">
    <location>
        <begin position="139"/>
        <end position="158"/>
    </location>
</feature>
<evidence type="ECO:0000256" key="1">
    <source>
        <dbReference type="ARBA" id="ARBA00022723"/>
    </source>
</evidence>
<keyword evidence="1" id="KW-0479">Metal-binding</keyword>
<dbReference type="CDD" id="cd12148">
    <property type="entry name" value="fungal_TF_MHR"/>
    <property type="match status" value="1"/>
</dbReference>
<dbReference type="GO" id="GO:0000981">
    <property type="term" value="F:DNA-binding transcription factor activity, RNA polymerase II-specific"/>
    <property type="evidence" value="ECO:0007669"/>
    <property type="project" value="InterPro"/>
</dbReference>
<name>A0A132B935_MOLSC</name>
<dbReference type="InterPro" id="IPR036864">
    <property type="entry name" value="Zn2-C6_fun-type_DNA-bd_sf"/>
</dbReference>
<dbReference type="AlphaFoldDB" id="A0A132B935"/>
<accession>A0A132B935</accession>
<evidence type="ECO:0000256" key="3">
    <source>
        <dbReference type="ARBA" id="ARBA00023125"/>
    </source>
</evidence>
<protein>
    <recommendedName>
        <fullName evidence="7">Zn(2)-C6 fungal-type domain-containing protein</fullName>
    </recommendedName>
</protein>
<evidence type="ECO:0000256" key="6">
    <source>
        <dbReference type="SAM" id="MobiDB-lite"/>
    </source>
</evidence>
<keyword evidence="5" id="KW-0539">Nucleus</keyword>
<dbReference type="GO" id="GO:0008270">
    <property type="term" value="F:zinc ion binding"/>
    <property type="evidence" value="ECO:0007669"/>
    <property type="project" value="InterPro"/>
</dbReference>
<dbReference type="GO" id="GO:0006351">
    <property type="term" value="P:DNA-templated transcription"/>
    <property type="evidence" value="ECO:0007669"/>
    <property type="project" value="InterPro"/>
</dbReference>
<dbReference type="Gene3D" id="4.10.240.10">
    <property type="entry name" value="Zn(2)-C6 fungal-type DNA-binding domain"/>
    <property type="match status" value="1"/>
</dbReference>
<keyword evidence="4" id="KW-0804">Transcription</keyword>
<dbReference type="InParanoid" id="A0A132B935"/>
<dbReference type="PROSITE" id="PS00463">
    <property type="entry name" value="ZN2_CY6_FUNGAL_1"/>
    <property type="match status" value="1"/>
</dbReference>
<feature type="compositionally biased region" description="Polar residues" evidence="6">
    <location>
        <begin position="80"/>
        <end position="95"/>
    </location>
</feature>
<evidence type="ECO:0000256" key="4">
    <source>
        <dbReference type="ARBA" id="ARBA00023163"/>
    </source>
</evidence>
<reference evidence="8 9" key="1">
    <citation type="submission" date="2015-10" db="EMBL/GenBank/DDBJ databases">
        <title>Full genome of DAOMC 229536 Phialocephala scopiformis, a fungal endophyte of spruce producing the potent anti-insectan compound rugulosin.</title>
        <authorList>
            <consortium name="DOE Joint Genome Institute"/>
            <person name="Walker A.K."/>
            <person name="Frasz S.L."/>
            <person name="Seifert K.A."/>
            <person name="Miller J.D."/>
            <person name="Mondo S.J."/>
            <person name="Labutti K."/>
            <person name="Lipzen A."/>
            <person name="Dockter R."/>
            <person name="Kennedy M."/>
            <person name="Grigoriev I.V."/>
            <person name="Spatafora J.W."/>
        </authorList>
    </citation>
    <scope>NUCLEOTIDE SEQUENCE [LARGE SCALE GENOMIC DNA]</scope>
    <source>
        <strain evidence="8 9">CBS 120377</strain>
    </source>
</reference>
<evidence type="ECO:0000313" key="8">
    <source>
        <dbReference type="EMBL" id="KUJ08915.1"/>
    </source>
</evidence>
<feature type="domain" description="Zn(2)-C6 fungal-type" evidence="7">
    <location>
        <begin position="24"/>
        <end position="56"/>
    </location>
</feature>
<dbReference type="PROSITE" id="PS50048">
    <property type="entry name" value="ZN2_CY6_FUNGAL_2"/>
    <property type="match status" value="1"/>
</dbReference>
<proteinExistence type="predicted"/>
<dbReference type="InterPro" id="IPR007219">
    <property type="entry name" value="XnlR_reg_dom"/>
</dbReference>
<feature type="region of interest" description="Disordered" evidence="6">
    <location>
        <begin position="80"/>
        <end position="102"/>
    </location>
</feature>
<evidence type="ECO:0000313" key="9">
    <source>
        <dbReference type="Proteomes" id="UP000070700"/>
    </source>
</evidence>
<dbReference type="OrthoDB" id="3364175at2759"/>
<dbReference type="SUPFAM" id="SSF57701">
    <property type="entry name" value="Zn2/Cys6 DNA-binding domain"/>
    <property type="match status" value="1"/>
</dbReference>
<gene>
    <name evidence="8" type="ORF">LY89DRAFT_599295</name>
</gene>
<dbReference type="KEGG" id="psco:LY89DRAFT_599295"/>